<sequence>MNSQTVIVAVEGPCCAGKTTLSRGLLKALSQLTIAHVRCYADFVGGGRFLPNPVPRTLDEDAAGLKELIHIERARTEAALHAESDLILLDRGPNTFLAHRHAIEQVTGLQCFGPAQRAVAEARLPSWPDLVLYLDVPQATVHERNRGKFPDDSIFIDAQFNAGIRSYYTEITGDQKIMWLDATLDPSELVELAQAQVRGLLTTAAAN</sequence>
<name>A0ABQ4IKU0_9ACTN</name>
<proteinExistence type="predicted"/>
<dbReference type="Gene3D" id="3.40.50.300">
    <property type="entry name" value="P-loop containing nucleotide triphosphate hydrolases"/>
    <property type="match status" value="1"/>
</dbReference>
<dbReference type="SUPFAM" id="SSF52540">
    <property type="entry name" value="P-loop containing nucleoside triphosphate hydrolases"/>
    <property type="match status" value="1"/>
</dbReference>
<gene>
    <name evidence="1" type="ORF">Vgi01_52070</name>
</gene>
<organism evidence="1 2">
    <name type="scientific">Micromonospora gifhornensis</name>
    <dbReference type="NCBI Taxonomy" id="84594"/>
    <lineage>
        <taxon>Bacteria</taxon>
        <taxon>Bacillati</taxon>
        <taxon>Actinomycetota</taxon>
        <taxon>Actinomycetes</taxon>
        <taxon>Micromonosporales</taxon>
        <taxon>Micromonosporaceae</taxon>
        <taxon>Micromonospora</taxon>
    </lineage>
</organism>
<keyword evidence="2" id="KW-1185">Reference proteome</keyword>
<reference evidence="1 2" key="1">
    <citation type="submission" date="2021-01" db="EMBL/GenBank/DDBJ databases">
        <title>Whole genome shotgun sequence of Verrucosispora gifhornensis NBRC 16317.</title>
        <authorList>
            <person name="Komaki H."/>
            <person name="Tamura T."/>
        </authorList>
    </citation>
    <scope>NUCLEOTIDE SEQUENCE [LARGE SCALE GENOMIC DNA]</scope>
    <source>
        <strain evidence="1 2">NBRC 16317</strain>
    </source>
</reference>
<dbReference type="EMBL" id="BOPA01000043">
    <property type="protein sequence ID" value="GIJ18523.1"/>
    <property type="molecule type" value="Genomic_DNA"/>
</dbReference>
<comment type="caution">
    <text evidence="1">The sequence shown here is derived from an EMBL/GenBank/DDBJ whole genome shotgun (WGS) entry which is preliminary data.</text>
</comment>
<evidence type="ECO:0000313" key="1">
    <source>
        <dbReference type="EMBL" id="GIJ18523.1"/>
    </source>
</evidence>
<protein>
    <recommendedName>
        <fullName evidence="3">Thymidylate kinase</fullName>
    </recommendedName>
</protein>
<evidence type="ECO:0000313" key="2">
    <source>
        <dbReference type="Proteomes" id="UP000647860"/>
    </source>
</evidence>
<dbReference type="Proteomes" id="UP000647860">
    <property type="component" value="Unassembled WGS sequence"/>
</dbReference>
<accession>A0ABQ4IKU0</accession>
<dbReference type="InterPro" id="IPR027417">
    <property type="entry name" value="P-loop_NTPase"/>
</dbReference>
<evidence type="ECO:0008006" key="3">
    <source>
        <dbReference type="Google" id="ProtNLM"/>
    </source>
</evidence>